<gene>
    <name evidence="2" type="ORF">FSW04_20680</name>
</gene>
<feature type="transmembrane region" description="Helical" evidence="1">
    <location>
        <begin position="115"/>
        <end position="133"/>
    </location>
</feature>
<dbReference type="AlphaFoldDB" id="A0A5B8UAA9"/>
<feature type="transmembrane region" description="Helical" evidence="1">
    <location>
        <begin position="48"/>
        <end position="68"/>
    </location>
</feature>
<evidence type="ECO:0000313" key="3">
    <source>
        <dbReference type="Proteomes" id="UP000321805"/>
    </source>
</evidence>
<keyword evidence="1" id="KW-0472">Membrane</keyword>
<feature type="transmembrane region" description="Helical" evidence="1">
    <location>
        <begin position="74"/>
        <end position="94"/>
    </location>
</feature>
<keyword evidence="1" id="KW-0812">Transmembrane</keyword>
<dbReference type="Proteomes" id="UP000321805">
    <property type="component" value="Chromosome"/>
</dbReference>
<evidence type="ECO:0008006" key="4">
    <source>
        <dbReference type="Google" id="ProtNLM"/>
    </source>
</evidence>
<dbReference type="RefSeq" id="WP_146922113.1">
    <property type="nucleotide sequence ID" value="NZ_CP042430.1"/>
</dbReference>
<sequence>MDLLTANLVVAAALAGLIWTIQVVHYPLFALVGAADRLRYQAEHQRRIARLVLPLMVADVALAVAVLVREDAALGAANAALAVGLFAITGLVYAPMHGAMAGGATDRQITRLVRANWVRTAAWTAQVVVALALR</sequence>
<protein>
    <recommendedName>
        <fullName evidence="4">DUF1772 domain-containing protein</fullName>
    </recommendedName>
</protein>
<dbReference type="KEGG" id="bsol:FSW04_20680"/>
<feature type="transmembrane region" description="Helical" evidence="1">
    <location>
        <begin position="6"/>
        <end position="28"/>
    </location>
</feature>
<keyword evidence="3" id="KW-1185">Reference proteome</keyword>
<keyword evidence="1" id="KW-1133">Transmembrane helix</keyword>
<accession>A0A5B8UAA9</accession>
<name>A0A5B8UAA9_9ACTN</name>
<evidence type="ECO:0000256" key="1">
    <source>
        <dbReference type="SAM" id="Phobius"/>
    </source>
</evidence>
<proteinExistence type="predicted"/>
<organism evidence="2 3">
    <name type="scientific">Baekduia soli</name>
    <dbReference type="NCBI Taxonomy" id="496014"/>
    <lineage>
        <taxon>Bacteria</taxon>
        <taxon>Bacillati</taxon>
        <taxon>Actinomycetota</taxon>
        <taxon>Thermoleophilia</taxon>
        <taxon>Solirubrobacterales</taxon>
        <taxon>Baekduiaceae</taxon>
        <taxon>Baekduia</taxon>
    </lineage>
</organism>
<reference evidence="2 3" key="1">
    <citation type="journal article" date="2018" name="J. Microbiol.">
        <title>Baekduia soli gen. nov., sp. nov., a novel bacterium isolated from the soil of Baekdu Mountain and proposal of a novel family name, Baekduiaceae fam. nov.</title>
        <authorList>
            <person name="An D.S."/>
            <person name="Siddiqi M.Z."/>
            <person name="Kim K.H."/>
            <person name="Yu H.S."/>
            <person name="Im W.T."/>
        </authorList>
    </citation>
    <scope>NUCLEOTIDE SEQUENCE [LARGE SCALE GENOMIC DNA]</scope>
    <source>
        <strain evidence="2 3">BR7-21</strain>
    </source>
</reference>
<dbReference type="EMBL" id="CP042430">
    <property type="protein sequence ID" value="QEC49748.1"/>
    <property type="molecule type" value="Genomic_DNA"/>
</dbReference>
<dbReference type="OrthoDB" id="27509at2"/>
<evidence type="ECO:0000313" key="2">
    <source>
        <dbReference type="EMBL" id="QEC49748.1"/>
    </source>
</evidence>